<evidence type="ECO:0000259" key="1">
    <source>
        <dbReference type="Pfam" id="PF14534"/>
    </source>
</evidence>
<name>A0ABV7T0J0_9SPHN</name>
<dbReference type="Gene3D" id="3.10.450.50">
    <property type="match status" value="1"/>
</dbReference>
<dbReference type="SUPFAM" id="SSF54427">
    <property type="entry name" value="NTF2-like"/>
    <property type="match status" value="1"/>
</dbReference>
<organism evidence="2 3">
    <name type="scientific">Sphingomonas hylomeconis</name>
    <dbReference type="NCBI Taxonomy" id="1395958"/>
    <lineage>
        <taxon>Bacteria</taxon>
        <taxon>Pseudomonadati</taxon>
        <taxon>Pseudomonadota</taxon>
        <taxon>Alphaproteobacteria</taxon>
        <taxon>Sphingomonadales</taxon>
        <taxon>Sphingomonadaceae</taxon>
        <taxon>Sphingomonas</taxon>
    </lineage>
</organism>
<dbReference type="Pfam" id="PF14534">
    <property type="entry name" value="DUF4440"/>
    <property type="match status" value="1"/>
</dbReference>
<proteinExistence type="predicted"/>
<keyword evidence="3" id="KW-1185">Reference proteome</keyword>
<reference evidence="3" key="1">
    <citation type="journal article" date="2019" name="Int. J. Syst. Evol. Microbiol.">
        <title>The Global Catalogue of Microorganisms (GCM) 10K type strain sequencing project: providing services to taxonomists for standard genome sequencing and annotation.</title>
        <authorList>
            <consortium name="The Broad Institute Genomics Platform"/>
            <consortium name="The Broad Institute Genome Sequencing Center for Infectious Disease"/>
            <person name="Wu L."/>
            <person name="Ma J."/>
        </authorList>
    </citation>
    <scope>NUCLEOTIDE SEQUENCE [LARGE SCALE GENOMIC DNA]</scope>
    <source>
        <strain evidence="3">KCTC 42739</strain>
    </source>
</reference>
<dbReference type="InterPro" id="IPR027843">
    <property type="entry name" value="DUF4440"/>
</dbReference>
<dbReference type="Proteomes" id="UP001595713">
    <property type="component" value="Unassembled WGS sequence"/>
</dbReference>
<evidence type="ECO:0000313" key="2">
    <source>
        <dbReference type="EMBL" id="MFC3581809.1"/>
    </source>
</evidence>
<dbReference type="EMBL" id="JBHRXP010000007">
    <property type="protein sequence ID" value="MFC3581809.1"/>
    <property type="molecule type" value="Genomic_DNA"/>
</dbReference>
<sequence>MDDDRVWHFEESLWTGDAEHYRALIDEACLMVLPTPPYVLGGDEAVAAVADTPRWSAVTFAQQRIARPEEGLIVVAYQIEAVRDDERYTAHCTSTYRRRNHEDWQVVQHQQTPPLTR</sequence>
<accession>A0ABV7T0J0</accession>
<comment type="caution">
    <text evidence="2">The sequence shown here is derived from an EMBL/GenBank/DDBJ whole genome shotgun (WGS) entry which is preliminary data.</text>
</comment>
<evidence type="ECO:0000313" key="3">
    <source>
        <dbReference type="Proteomes" id="UP001595713"/>
    </source>
</evidence>
<gene>
    <name evidence="2" type="ORF">ACFONA_16690</name>
</gene>
<feature type="domain" description="DUF4440" evidence="1">
    <location>
        <begin position="10"/>
        <end position="106"/>
    </location>
</feature>
<dbReference type="RefSeq" id="WP_261292362.1">
    <property type="nucleotide sequence ID" value="NZ_JANQBK010000001.1"/>
</dbReference>
<protein>
    <submittedName>
        <fullName evidence="2">DUF4440 domain-containing protein</fullName>
    </submittedName>
</protein>
<dbReference type="InterPro" id="IPR032710">
    <property type="entry name" value="NTF2-like_dom_sf"/>
</dbReference>